<accession>A0A1Y0D145</accession>
<sequence length="193" mass="22006">MKIFSRLYQQVMIWALHRHAPVYLSANSFIESIFWPIPVDVMLAPMTLAKPQRAWFYAALATFFSVLGAGFGYWLGYALWDPIVAPFITSMGYEEKIELAKAWFNEWGIWVIFIASFTPIPYKVFTVTAGMLSMAFLPFVLVSLVGRGLRFFLVAGLMKWGGVKMEAKLIRYIDILGWLCLIAAVVAYLLLRN</sequence>
<evidence type="ECO:0000259" key="2">
    <source>
        <dbReference type="Pfam" id="PF09335"/>
    </source>
</evidence>
<dbReference type="GO" id="GO:0005886">
    <property type="term" value="C:plasma membrane"/>
    <property type="evidence" value="ECO:0007669"/>
    <property type="project" value="TreeGrafter"/>
</dbReference>
<dbReference type="PANTHER" id="PTHR42709">
    <property type="entry name" value="ALKALINE PHOSPHATASE LIKE PROTEIN"/>
    <property type="match status" value="1"/>
</dbReference>
<gene>
    <name evidence="3" type="ORF">CBP12_12745</name>
</gene>
<dbReference type="AlphaFoldDB" id="A0A1Y0D145"/>
<evidence type="ECO:0000313" key="4">
    <source>
        <dbReference type="Proteomes" id="UP000243793"/>
    </source>
</evidence>
<feature type="transmembrane region" description="Helical" evidence="1">
    <location>
        <begin position="107"/>
        <end position="125"/>
    </location>
</feature>
<keyword evidence="1" id="KW-0812">Transmembrane</keyword>
<dbReference type="Proteomes" id="UP000243793">
    <property type="component" value="Chromosome"/>
</dbReference>
<dbReference type="PANTHER" id="PTHR42709:SF11">
    <property type="entry name" value="DEDA FAMILY PROTEIN"/>
    <property type="match status" value="1"/>
</dbReference>
<name>A0A1Y0D145_9GAMM</name>
<dbReference type="RefSeq" id="WP_086964987.1">
    <property type="nucleotide sequence ID" value="NZ_CP021376.1"/>
</dbReference>
<keyword evidence="4" id="KW-1185">Reference proteome</keyword>
<organism evidence="3 4">
    <name type="scientific">Oceanisphaera avium</name>
    <dbReference type="NCBI Taxonomy" id="1903694"/>
    <lineage>
        <taxon>Bacteria</taxon>
        <taxon>Pseudomonadati</taxon>
        <taxon>Pseudomonadota</taxon>
        <taxon>Gammaproteobacteria</taxon>
        <taxon>Aeromonadales</taxon>
        <taxon>Aeromonadaceae</taxon>
        <taxon>Oceanisphaera</taxon>
    </lineage>
</organism>
<evidence type="ECO:0000256" key="1">
    <source>
        <dbReference type="SAM" id="Phobius"/>
    </source>
</evidence>
<evidence type="ECO:0000313" key="3">
    <source>
        <dbReference type="EMBL" id="ART80916.1"/>
    </source>
</evidence>
<keyword evidence="1" id="KW-1133">Transmembrane helix</keyword>
<protein>
    <recommendedName>
        <fullName evidence="2">VTT domain-containing protein</fullName>
    </recommendedName>
</protein>
<feature type="domain" description="VTT" evidence="2">
    <location>
        <begin position="54"/>
        <end position="157"/>
    </location>
</feature>
<dbReference type="OrthoDB" id="9810270at2"/>
<dbReference type="EMBL" id="CP021376">
    <property type="protein sequence ID" value="ART80916.1"/>
    <property type="molecule type" value="Genomic_DNA"/>
</dbReference>
<dbReference type="KEGG" id="ocm:CBP12_12745"/>
<dbReference type="InterPro" id="IPR032816">
    <property type="entry name" value="VTT_dom"/>
</dbReference>
<dbReference type="InterPro" id="IPR051311">
    <property type="entry name" value="DedA_domain"/>
</dbReference>
<feature type="transmembrane region" description="Helical" evidence="1">
    <location>
        <begin position="54"/>
        <end position="75"/>
    </location>
</feature>
<reference evidence="4" key="1">
    <citation type="submission" date="2017-05" db="EMBL/GenBank/DDBJ databases">
        <authorList>
            <person name="Sung H."/>
        </authorList>
    </citation>
    <scope>NUCLEOTIDE SEQUENCE [LARGE SCALE GENOMIC DNA]</scope>
    <source>
        <strain evidence="4">AMac2203</strain>
    </source>
</reference>
<feature type="transmembrane region" description="Helical" evidence="1">
    <location>
        <begin position="169"/>
        <end position="191"/>
    </location>
</feature>
<keyword evidence="1" id="KW-0472">Membrane</keyword>
<proteinExistence type="predicted"/>
<feature type="transmembrane region" description="Helical" evidence="1">
    <location>
        <begin position="137"/>
        <end position="157"/>
    </location>
</feature>
<dbReference type="Pfam" id="PF09335">
    <property type="entry name" value="VTT_dom"/>
    <property type="match status" value="1"/>
</dbReference>